<reference evidence="1" key="2">
    <citation type="journal article" date="2022" name="New Phytol.">
        <title>Evolutionary transition to the ectomycorrhizal habit in the genomes of a hyperdiverse lineage of mushroom-forming fungi.</title>
        <authorList>
            <person name="Looney B."/>
            <person name="Miyauchi S."/>
            <person name="Morin E."/>
            <person name="Drula E."/>
            <person name="Courty P.E."/>
            <person name="Kohler A."/>
            <person name="Kuo A."/>
            <person name="LaButti K."/>
            <person name="Pangilinan J."/>
            <person name="Lipzen A."/>
            <person name="Riley R."/>
            <person name="Andreopoulos W."/>
            <person name="He G."/>
            <person name="Johnson J."/>
            <person name="Nolan M."/>
            <person name="Tritt A."/>
            <person name="Barry K.W."/>
            <person name="Grigoriev I.V."/>
            <person name="Nagy L.G."/>
            <person name="Hibbett D."/>
            <person name="Henrissat B."/>
            <person name="Matheny P.B."/>
            <person name="Labbe J."/>
            <person name="Martin F.M."/>
        </authorList>
    </citation>
    <scope>NUCLEOTIDE SEQUENCE</scope>
    <source>
        <strain evidence="1">FP105234-sp</strain>
    </source>
</reference>
<organism evidence="1 2">
    <name type="scientific">Auriscalpium vulgare</name>
    <dbReference type="NCBI Taxonomy" id="40419"/>
    <lineage>
        <taxon>Eukaryota</taxon>
        <taxon>Fungi</taxon>
        <taxon>Dikarya</taxon>
        <taxon>Basidiomycota</taxon>
        <taxon>Agaricomycotina</taxon>
        <taxon>Agaricomycetes</taxon>
        <taxon>Russulales</taxon>
        <taxon>Auriscalpiaceae</taxon>
        <taxon>Auriscalpium</taxon>
    </lineage>
</organism>
<evidence type="ECO:0000313" key="1">
    <source>
        <dbReference type="EMBL" id="KAI0042274.1"/>
    </source>
</evidence>
<reference evidence="1" key="1">
    <citation type="submission" date="2021-02" db="EMBL/GenBank/DDBJ databases">
        <authorList>
            <consortium name="DOE Joint Genome Institute"/>
            <person name="Ahrendt S."/>
            <person name="Looney B.P."/>
            <person name="Miyauchi S."/>
            <person name="Morin E."/>
            <person name="Drula E."/>
            <person name="Courty P.E."/>
            <person name="Chicoki N."/>
            <person name="Fauchery L."/>
            <person name="Kohler A."/>
            <person name="Kuo A."/>
            <person name="Labutti K."/>
            <person name="Pangilinan J."/>
            <person name="Lipzen A."/>
            <person name="Riley R."/>
            <person name="Andreopoulos W."/>
            <person name="He G."/>
            <person name="Johnson J."/>
            <person name="Barry K.W."/>
            <person name="Grigoriev I.V."/>
            <person name="Nagy L."/>
            <person name="Hibbett D."/>
            <person name="Henrissat B."/>
            <person name="Matheny P.B."/>
            <person name="Labbe J."/>
            <person name="Martin F."/>
        </authorList>
    </citation>
    <scope>NUCLEOTIDE SEQUENCE</scope>
    <source>
        <strain evidence="1">FP105234-sp</strain>
    </source>
</reference>
<protein>
    <submittedName>
        <fullName evidence="1">Uncharacterized protein</fullName>
    </submittedName>
</protein>
<proteinExistence type="predicted"/>
<dbReference type="EMBL" id="MU276075">
    <property type="protein sequence ID" value="KAI0042274.1"/>
    <property type="molecule type" value="Genomic_DNA"/>
</dbReference>
<sequence length="1250" mass="139072">MSNYDTSPERPSTSRMSRPVQRTRPGSSRSSGVPEASKEPISICSSDDEDDIWHEFEEPDADDMEEVEHMIAADEALTPSRRKGKERADPFHRPMAASPAQAMGSAGYSPASSVAFGYPTPTTHRTEDFEPLPNCNTPSRASSGRRETTYAPVPQFKRPSHRPPTPDSPSAKRHQREASGSLTKTSAHRAKSPLAAPIFTPVASRPLSPPRLPLSALPSPSLPPEDVPPAGPSHTASSVNAPPEEPLGALVDNVPDLPYEIIAFNEHFQADMDRRDISWAVQYAIMCGLTCKRWELKHFIPSVLNQLKGKSADALRRLPKLMHESVSADAARFAEGLAGDFKVWQEYDREDEAILEGKGRGLGPISEDSWHGETRWYGGKIQQVVCVSIDPATKALSFTLEAPEMRRSNRFARILGSRRMLEFKLAREFKYDSEGTTLKHLLRNFVLCGRVFVPIALKDDKVYLMEIKNDYQRLPSAGDDQRMGYWEFIEKHNSLDMNRRQPISKYVTRFGLSFSTSVPILEFDPMNIYFIGDETAPHDGPGKAPSEKIMTDGCGFINQAALILIAQRLQLSSRPTAVQGRIAGSKGLWVLHPTDRASTDPPRIYIRASQRKILLPDLASADRAHLIFDMVSISKPPNSGRLSQQTILCMWSNGVPTYAFKDLLEEGMRAEVEPLMRWTGAVAMQMLWHAVERAGNVAGIQVARLAGAMARALGLRQRWEDDISDDGTPQEDVELAALLDAADPTHSLHGSVMAMLQVGFEPQHNTLLYDKIRKIMQLVMDAYIDKYRIAMKQSAEAYIVPDPKGVLKKGQIHFKSSKALKDPIEDMAPNIITGKVLVSRNPTRVASDIQKVEAIEHPELSEYVDVIVFPVEGPRSLASYLGGGDYDGDTVMVTWAAPIVDNFKEDERVMDKPDGFDDENFESEVEQVVDFHDRLSALPKTQAHAEFLKVLLQGLGNGTVGMYSGFHDRAVYAFGYSDPETVRLAYMFTTCLDASKTGLRVRPKVFSADKRKYDWAKPACMVSAKNAGSVEKPPPHLQRRDSSKKFVLESIRRHGQELQDSLLIAYGNVQPSKRRDLDLVEPVENLLRLVQSYGPNHAISEAIRAELDLVNAHVSKIRAQFAKASFSNDSPYSPRKTPSRGKPVRSNSTQAIGQLKREFCEGPPPEQIPILTHSEVADYVRAAYAYKKATEYDATSTAFPFAMAFETLCQIKARARGNSVTMRRSFANLLNMSSSTVRILHHLVAAEREE</sequence>
<dbReference type="Proteomes" id="UP000814033">
    <property type="component" value="Unassembled WGS sequence"/>
</dbReference>
<comment type="caution">
    <text evidence="1">The sequence shown here is derived from an EMBL/GenBank/DDBJ whole genome shotgun (WGS) entry which is preliminary data.</text>
</comment>
<evidence type="ECO:0000313" key="2">
    <source>
        <dbReference type="Proteomes" id="UP000814033"/>
    </source>
</evidence>
<gene>
    <name evidence="1" type="ORF">FA95DRAFT_1564481</name>
</gene>
<accession>A0ACB8RDQ0</accession>
<name>A0ACB8RDQ0_9AGAM</name>
<keyword evidence="2" id="KW-1185">Reference proteome</keyword>